<gene>
    <name evidence="15" type="primary">ftsH</name>
    <name evidence="19" type="ORF">SAMN02745975_02247</name>
</gene>
<dbReference type="GO" id="GO:0005886">
    <property type="term" value="C:plasma membrane"/>
    <property type="evidence" value="ECO:0007669"/>
    <property type="project" value="UniProtKB-SubCell"/>
</dbReference>
<keyword evidence="6 15" id="KW-0479">Metal-binding</keyword>
<keyword evidence="13 15" id="KW-0472">Membrane</keyword>
<evidence type="ECO:0000256" key="13">
    <source>
        <dbReference type="ARBA" id="ARBA00023136"/>
    </source>
</evidence>
<dbReference type="Pfam" id="PF17862">
    <property type="entry name" value="AAA_lid_3"/>
    <property type="match status" value="1"/>
</dbReference>
<comment type="similarity">
    <text evidence="2 15">In the C-terminal section; belongs to the peptidase M41 family.</text>
</comment>
<dbReference type="AlphaFoldDB" id="A0A1M6JX24"/>
<feature type="binding site" evidence="15">
    <location>
        <position position="416"/>
    </location>
    <ligand>
        <name>Zn(2+)</name>
        <dbReference type="ChEBI" id="CHEBI:29105"/>
        <note>catalytic</note>
    </ligand>
</feature>
<evidence type="ECO:0000256" key="10">
    <source>
        <dbReference type="ARBA" id="ARBA00022840"/>
    </source>
</evidence>
<keyword evidence="8 15" id="KW-0378">Hydrolase</keyword>
<evidence type="ECO:0000256" key="3">
    <source>
        <dbReference type="ARBA" id="ARBA00022475"/>
    </source>
</evidence>
<feature type="active site" evidence="15">
    <location>
        <position position="417"/>
    </location>
</feature>
<evidence type="ECO:0000259" key="18">
    <source>
        <dbReference type="SMART" id="SM00382"/>
    </source>
</evidence>
<evidence type="ECO:0000256" key="12">
    <source>
        <dbReference type="ARBA" id="ARBA00023049"/>
    </source>
</evidence>
<dbReference type="Gene3D" id="1.10.8.60">
    <property type="match status" value="1"/>
</dbReference>
<keyword evidence="9 15" id="KW-0862">Zinc</keyword>
<dbReference type="EMBL" id="FQZV01000028">
    <property type="protein sequence ID" value="SHJ51242.1"/>
    <property type="molecule type" value="Genomic_DNA"/>
</dbReference>
<evidence type="ECO:0000256" key="9">
    <source>
        <dbReference type="ARBA" id="ARBA00022833"/>
    </source>
</evidence>
<dbReference type="InterPro" id="IPR003960">
    <property type="entry name" value="ATPase_AAA_CS"/>
</dbReference>
<comment type="similarity">
    <text evidence="14 15">In the central section; belongs to the AAA ATPase family.</text>
</comment>
<dbReference type="Pfam" id="PF00004">
    <property type="entry name" value="AAA"/>
    <property type="match status" value="1"/>
</dbReference>
<evidence type="ECO:0000313" key="19">
    <source>
        <dbReference type="EMBL" id="SHJ51242.1"/>
    </source>
</evidence>
<dbReference type="InterPro" id="IPR027417">
    <property type="entry name" value="P-loop_NTPase"/>
</dbReference>
<comment type="subcellular location">
    <subcellularLocation>
        <location evidence="15">Cell membrane</location>
        <topology evidence="15">Multi-pass membrane protein</topology>
        <orientation evidence="15">Cytoplasmic side</orientation>
    </subcellularLocation>
    <subcellularLocation>
        <location evidence="1">Membrane</location>
    </subcellularLocation>
</comment>
<dbReference type="Pfam" id="PF01434">
    <property type="entry name" value="Peptidase_M41"/>
    <property type="match status" value="1"/>
</dbReference>
<keyword evidence="5 15" id="KW-0812">Transmembrane</keyword>
<dbReference type="GO" id="GO:0004222">
    <property type="term" value="F:metalloendopeptidase activity"/>
    <property type="evidence" value="ECO:0007669"/>
    <property type="project" value="InterPro"/>
</dbReference>
<dbReference type="SUPFAM" id="SSF52540">
    <property type="entry name" value="P-loop containing nucleoside triphosphate hydrolases"/>
    <property type="match status" value="1"/>
</dbReference>
<evidence type="ECO:0000256" key="2">
    <source>
        <dbReference type="ARBA" id="ARBA00010044"/>
    </source>
</evidence>
<evidence type="ECO:0000313" key="20">
    <source>
        <dbReference type="Proteomes" id="UP000184536"/>
    </source>
</evidence>
<dbReference type="InterPro" id="IPR041569">
    <property type="entry name" value="AAA_lid_3"/>
</dbReference>
<dbReference type="Gene3D" id="3.30.720.210">
    <property type="match status" value="1"/>
</dbReference>
<evidence type="ECO:0000256" key="4">
    <source>
        <dbReference type="ARBA" id="ARBA00022670"/>
    </source>
</evidence>
<feature type="transmembrane region" description="Helical" evidence="15">
    <location>
        <begin position="9"/>
        <end position="28"/>
    </location>
</feature>
<comment type="function">
    <text evidence="15">Acts as a processive, ATP-dependent zinc metallopeptidase for both cytoplasmic and membrane proteins. Plays a role in the quality control of integral membrane proteins.</text>
</comment>
<dbReference type="PANTHER" id="PTHR23076">
    <property type="entry name" value="METALLOPROTEASE M41 FTSH"/>
    <property type="match status" value="1"/>
</dbReference>
<sequence length="591" mass="65354">MKIKMDKKLIIAVLLIVIAGAIGFVLYVQTNANSDVKEVSYNEFLEAVEARQVSTVYLVDEAKIKGIFSDGTVFVTDNPRTENFKEMLLKNQIKVEEHKANATLTNALSTLGVILVIGGMGLYLSKQASKQTSREFSRMSNFEAIPQEEVKVTFAQVAGNAEAKESILDLVDFLRYPEKYGKYGARIPRGVILYGPPGTGKTLLAKALAGEAGVPFYAVSGSDFIQIYAGLGAGRIRSLFKKAREKGKCVIFIDEIDALGKKRDGINGNDESDRTLNALLTEMSGFNENEGIIVIAATNRLDTLDDALLRPGRFDRQVEVGLPDVKARHQILQVHSRQKPLSQNIDLGKLAHQTVYFSGAELESLLNEAAILAAKQGAQHIDLSHIDKAYYTVIAGEEKKDRSMISKKDREITAYHEAGHALVTKLIAPENRVTKVTIIPSTKGAGGFSMNIPPDRMYRSKQEMVHNIQIALAGRIAEEIVYGEENITTGASNDIEKATEIVTAMVKHFGMNKKAGMINYDVLYGGRSVGMDSEVISECRRIMEELYQETKQLMEEHMNILKEITALLLDKETLNEEDLNEIIFSREKAAI</sequence>
<protein>
    <recommendedName>
        <fullName evidence="15">ATP-dependent zinc metalloprotease FtsH</fullName>
        <ecNumber evidence="15">3.4.24.-</ecNumber>
    </recommendedName>
</protein>
<keyword evidence="20" id="KW-1185">Reference proteome</keyword>
<dbReference type="FunFam" id="1.10.8.60:FF:000001">
    <property type="entry name" value="ATP-dependent zinc metalloprotease FtsH"/>
    <property type="match status" value="1"/>
</dbReference>
<feature type="transmembrane region" description="Helical" evidence="15">
    <location>
        <begin position="104"/>
        <end position="124"/>
    </location>
</feature>
<dbReference type="NCBIfam" id="TIGR01241">
    <property type="entry name" value="FtsH_fam"/>
    <property type="match status" value="1"/>
</dbReference>
<evidence type="ECO:0000256" key="7">
    <source>
        <dbReference type="ARBA" id="ARBA00022741"/>
    </source>
</evidence>
<feature type="binding site" evidence="15">
    <location>
        <position position="494"/>
    </location>
    <ligand>
        <name>Zn(2+)</name>
        <dbReference type="ChEBI" id="CHEBI:29105"/>
        <note>catalytic</note>
    </ligand>
</feature>
<name>A0A1M6JX24_9FIRM</name>
<dbReference type="InterPro" id="IPR037219">
    <property type="entry name" value="Peptidase_M41-like"/>
</dbReference>
<evidence type="ECO:0000256" key="17">
    <source>
        <dbReference type="SAM" id="Coils"/>
    </source>
</evidence>
<dbReference type="EC" id="3.4.24.-" evidence="15"/>
<dbReference type="PROSITE" id="PS00674">
    <property type="entry name" value="AAA"/>
    <property type="match status" value="1"/>
</dbReference>
<evidence type="ECO:0000256" key="5">
    <source>
        <dbReference type="ARBA" id="ARBA00022692"/>
    </source>
</evidence>
<dbReference type="OrthoDB" id="9809379at2"/>
<dbReference type="HAMAP" id="MF_01458">
    <property type="entry name" value="FtsH"/>
    <property type="match status" value="1"/>
</dbReference>
<dbReference type="SUPFAM" id="SSF140990">
    <property type="entry name" value="FtsH protease domain-like"/>
    <property type="match status" value="1"/>
</dbReference>
<dbReference type="Pfam" id="PF06480">
    <property type="entry name" value="FtsH_ext"/>
    <property type="match status" value="1"/>
</dbReference>
<keyword evidence="19" id="KW-0131">Cell cycle</keyword>
<dbReference type="GO" id="GO:0006508">
    <property type="term" value="P:proteolysis"/>
    <property type="evidence" value="ECO:0007669"/>
    <property type="project" value="UniProtKB-KW"/>
</dbReference>
<dbReference type="Gene3D" id="1.20.58.760">
    <property type="entry name" value="Peptidase M41"/>
    <property type="match status" value="1"/>
</dbReference>
<evidence type="ECO:0000256" key="8">
    <source>
        <dbReference type="ARBA" id="ARBA00022801"/>
    </source>
</evidence>
<keyword evidence="11 15" id="KW-1133">Transmembrane helix</keyword>
<dbReference type="InterPro" id="IPR011546">
    <property type="entry name" value="Pept_M41_FtsH_extracell"/>
</dbReference>
<comment type="similarity">
    <text evidence="16">Belongs to the AAA ATPase family.</text>
</comment>
<keyword evidence="17" id="KW-0175">Coiled coil</keyword>
<dbReference type="InterPro" id="IPR003959">
    <property type="entry name" value="ATPase_AAA_core"/>
</dbReference>
<dbReference type="GO" id="GO:0051301">
    <property type="term" value="P:cell division"/>
    <property type="evidence" value="ECO:0007669"/>
    <property type="project" value="UniProtKB-KW"/>
</dbReference>
<dbReference type="Gene3D" id="3.40.50.300">
    <property type="entry name" value="P-loop containing nucleotide triphosphate hydrolases"/>
    <property type="match status" value="1"/>
</dbReference>
<dbReference type="Proteomes" id="UP000184536">
    <property type="component" value="Unassembled WGS sequence"/>
</dbReference>
<dbReference type="PANTHER" id="PTHR23076:SF97">
    <property type="entry name" value="ATP-DEPENDENT ZINC METALLOPROTEASE YME1L1"/>
    <property type="match status" value="1"/>
</dbReference>
<dbReference type="GO" id="GO:0030163">
    <property type="term" value="P:protein catabolic process"/>
    <property type="evidence" value="ECO:0007669"/>
    <property type="project" value="UniProtKB-UniRule"/>
</dbReference>
<keyword evidence="3 15" id="KW-1003">Cell membrane</keyword>
<keyword evidence="19" id="KW-0132">Cell division</keyword>
<comment type="cofactor">
    <cofactor evidence="15">
        <name>Zn(2+)</name>
        <dbReference type="ChEBI" id="CHEBI:29105"/>
    </cofactor>
    <text evidence="15">Binds 1 zinc ion per subunit.</text>
</comment>
<dbReference type="GO" id="GO:0005524">
    <property type="term" value="F:ATP binding"/>
    <property type="evidence" value="ECO:0007669"/>
    <property type="project" value="UniProtKB-UniRule"/>
</dbReference>
<feature type="binding site" evidence="15">
    <location>
        <begin position="195"/>
        <end position="202"/>
    </location>
    <ligand>
        <name>ATP</name>
        <dbReference type="ChEBI" id="CHEBI:30616"/>
    </ligand>
</feature>
<proteinExistence type="inferred from homology"/>
<dbReference type="GO" id="GO:0016887">
    <property type="term" value="F:ATP hydrolysis activity"/>
    <property type="evidence" value="ECO:0007669"/>
    <property type="project" value="UniProtKB-UniRule"/>
</dbReference>
<dbReference type="GO" id="GO:0008270">
    <property type="term" value="F:zinc ion binding"/>
    <property type="evidence" value="ECO:0007669"/>
    <property type="project" value="UniProtKB-UniRule"/>
</dbReference>
<evidence type="ECO:0000256" key="15">
    <source>
        <dbReference type="HAMAP-Rule" id="MF_01458"/>
    </source>
</evidence>
<dbReference type="RefSeq" id="WP_110941373.1">
    <property type="nucleotide sequence ID" value="NZ_FQZV01000028.1"/>
</dbReference>
<dbReference type="GO" id="GO:0004176">
    <property type="term" value="F:ATP-dependent peptidase activity"/>
    <property type="evidence" value="ECO:0007669"/>
    <property type="project" value="InterPro"/>
</dbReference>
<dbReference type="InterPro" id="IPR005936">
    <property type="entry name" value="FtsH"/>
</dbReference>
<dbReference type="STRING" id="1121919.SAMN02745975_02247"/>
<organism evidence="19 20">
    <name type="scientific">Geosporobacter subterraneus DSM 17957</name>
    <dbReference type="NCBI Taxonomy" id="1121919"/>
    <lineage>
        <taxon>Bacteria</taxon>
        <taxon>Bacillati</taxon>
        <taxon>Bacillota</taxon>
        <taxon>Clostridia</taxon>
        <taxon>Peptostreptococcales</taxon>
        <taxon>Thermotaleaceae</taxon>
        <taxon>Geosporobacter</taxon>
    </lineage>
</organism>
<dbReference type="SMART" id="SM00382">
    <property type="entry name" value="AAA"/>
    <property type="match status" value="1"/>
</dbReference>
<dbReference type="InterPro" id="IPR003593">
    <property type="entry name" value="AAA+_ATPase"/>
</dbReference>
<dbReference type="FunFam" id="3.40.50.300:FF:000001">
    <property type="entry name" value="ATP-dependent zinc metalloprotease FtsH"/>
    <property type="match status" value="1"/>
</dbReference>
<evidence type="ECO:0000256" key="6">
    <source>
        <dbReference type="ARBA" id="ARBA00022723"/>
    </source>
</evidence>
<feature type="coiled-coil region" evidence="17">
    <location>
        <begin position="536"/>
        <end position="563"/>
    </location>
</feature>
<evidence type="ECO:0000256" key="1">
    <source>
        <dbReference type="ARBA" id="ARBA00004370"/>
    </source>
</evidence>
<evidence type="ECO:0000256" key="11">
    <source>
        <dbReference type="ARBA" id="ARBA00022989"/>
    </source>
</evidence>
<accession>A0A1M6JX24</accession>
<dbReference type="CDD" id="cd19501">
    <property type="entry name" value="RecA-like_FtsH"/>
    <property type="match status" value="1"/>
</dbReference>
<dbReference type="InterPro" id="IPR000642">
    <property type="entry name" value="Peptidase_M41"/>
</dbReference>
<keyword evidence="4 15" id="KW-0645">Protease</keyword>
<comment type="subunit">
    <text evidence="15">Homohexamer.</text>
</comment>
<reference evidence="20" key="1">
    <citation type="submission" date="2016-11" db="EMBL/GenBank/DDBJ databases">
        <authorList>
            <person name="Varghese N."/>
            <person name="Submissions S."/>
        </authorList>
    </citation>
    <scope>NUCLEOTIDE SEQUENCE [LARGE SCALE GENOMIC DNA]</scope>
    <source>
        <strain evidence="20">DSM 17957</strain>
    </source>
</reference>
<feature type="domain" description="AAA+ ATPase" evidence="18">
    <location>
        <begin position="187"/>
        <end position="324"/>
    </location>
</feature>
<evidence type="ECO:0000256" key="14">
    <source>
        <dbReference type="ARBA" id="ARBA00061570"/>
    </source>
</evidence>
<evidence type="ECO:0000256" key="16">
    <source>
        <dbReference type="RuleBase" id="RU003651"/>
    </source>
</evidence>
<feature type="binding site" evidence="15">
    <location>
        <position position="420"/>
    </location>
    <ligand>
        <name>Zn(2+)</name>
        <dbReference type="ChEBI" id="CHEBI:29105"/>
        <note>catalytic</note>
    </ligand>
</feature>
<keyword evidence="10 15" id="KW-0067">ATP-binding</keyword>
<keyword evidence="7 15" id="KW-0547">Nucleotide-binding</keyword>
<keyword evidence="12 15" id="KW-0482">Metalloprotease</keyword>